<evidence type="ECO:0000313" key="4">
    <source>
        <dbReference type="Proteomes" id="UP001596432"/>
    </source>
</evidence>
<evidence type="ECO:0000256" key="1">
    <source>
        <dbReference type="SAM" id="MobiDB-lite"/>
    </source>
</evidence>
<sequence length="226" mass="24143">MSDRSAAKRTGGVLWRLLSAYGRNQRTARIVAGAIGVLSLVAAVAVAAGVGGQRVDDAVGSLAGPARLFVYLSAHFAVALGLWSLWASRGERDEETPTALPEPTPTDEAAGRITGGGVDETLRKLTDPTDSVGLRGRLDVERTIRRVAIHVLREETDREFDDLSAALDEGTWTDDPRAAAFLGDADLPVRLRVIDWASGDPYRRQVDATVTELAAIADVETEVKSP</sequence>
<feature type="transmembrane region" description="Helical" evidence="2">
    <location>
        <begin position="68"/>
        <end position="86"/>
    </location>
</feature>
<comment type="caution">
    <text evidence="3">The sequence shown here is derived from an EMBL/GenBank/DDBJ whole genome shotgun (WGS) entry which is preliminary data.</text>
</comment>
<keyword evidence="2" id="KW-0812">Transmembrane</keyword>
<evidence type="ECO:0000313" key="3">
    <source>
        <dbReference type="EMBL" id="MFC7142328.1"/>
    </source>
</evidence>
<keyword evidence="2" id="KW-0472">Membrane</keyword>
<keyword evidence="2" id="KW-1133">Transmembrane helix</keyword>
<dbReference type="EMBL" id="JBHTAS010000001">
    <property type="protein sequence ID" value="MFC7142328.1"/>
    <property type="molecule type" value="Genomic_DNA"/>
</dbReference>
<dbReference type="Pfam" id="PF23933">
    <property type="entry name" value="DUF7269"/>
    <property type="match status" value="1"/>
</dbReference>
<feature type="region of interest" description="Disordered" evidence="1">
    <location>
        <begin position="93"/>
        <end position="127"/>
    </location>
</feature>
<accession>A0ABD5Y4K2</accession>
<keyword evidence="4" id="KW-1185">Reference proteome</keyword>
<evidence type="ECO:0000256" key="2">
    <source>
        <dbReference type="SAM" id="Phobius"/>
    </source>
</evidence>
<gene>
    <name evidence="3" type="ORF">ACFQMA_21120</name>
</gene>
<proteinExistence type="predicted"/>
<dbReference type="RefSeq" id="WP_274323394.1">
    <property type="nucleotide sequence ID" value="NZ_CP118158.1"/>
</dbReference>
<reference evidence="3 4" key="1">
    <citation type="journal article" date="2019" name="Int. J. Syst. Evol. Microbiol.">
        <title>The Global Catalogue of Microorganisms (GCM) 10K type strain sequencing project: providing services to taxonomists for standard genome sequencing and annotation.</title>
        <authorList>
            <consortium name="The Broad Institute Genomics Platform"/>
            <consortium name="The Broad Institute Genome Sequencing Center for Infectious Disease"/>
            <person name="Wu L."/>
            <person name="Ma J."/>
        </authorList>
    </citation>
    <scope>NUCLEOTIDE SEQUENCE [LARGE SCALE GENOMIC DNA]</scope>
    <source>
        <strain evidence="3 4">XZYJT29</strain>
    </source>
</reference>
<dbReference type="AlphaFoldDB" id="A0ABD5Y4K2"/>
<protein>
    <submittedName>
        <fullName evidence="3">Uncharacterized protein</fullName>
    </submittedName>
</protein>
<organism evidence="3 4">
    <name type="scientific">Halosimplex aquaticum</name>
    <dbReference type="NCBI Taxonomy" id="3026162"/>
    <lineage>
        <taxon>Archaea</taxon>
        <taxon>Methanobacteriati</taxon>
        <taxon>Methanobacteriota</taxon>
        <taxon>Stenosarchaea group</taxon>
        <taxon>Halobacteria</taxon>
        <taxon>Halobacteriales</taxon>
        <taxon>Haloarculaceae</taxon>
        <taxon>Halosimplex</taxon>
    </lineage>
</organism>
<name>A0ABD5Y4K2_9EURY</name>
<dbReference type="GeneID" id="78822664"/>
<feature type="transmembrane region" description="Helical" evidence="2">
    <location>
        <begin position="30"/>
        <end position="48"/>
    </location>
</feature>
<dbReference type="Proteomes" id="UP001596432">
    <property type="component" value="Unassembled WGS sequence"/>
</dbReference>
<dbReference type="InterPro" id="IPR055693">
    <property type="entry name" value="DUF7269"/>
</dbReference>